<dbReference type="Proteomes" id="UP001497457">
    <property type="component" value="Chromosome 17b"/>
</dbReference>
<evidence type="ECO:0000313" key="2">
    <source>
        <dbReference type="EMBL" id="CAL4951429.1"/>
    </source>
</evidence>
<sequence length="463" mass="52969">MLQYKLKFFCVGFEVWVTNVLCWLGLKAFSPIPILSLSKIQIAASPPLIRSAPLTCPPNPQSQTRTAAAAQHLRGFRTFFSIDRMARRSRKKQRVPSLPDDLIVEILSRVPYRSLCRFKCVSRSWLALCSDPDLRKKSPQTLSGFFCYSRHEDNDYDIYCPHLIDLSGRGRPVVDPSPPFLEGYASPPLFLQCSSSLLLWKFCKSSPLEAEYVVSNPATQKWILLPPTEARYPVHLVRLGFDPAVPSCFYVFMFMTGDYLEVTGVEIYSSETGGWIFRQSEWEEDTTMGLDSETVFFNGTLYSTTPDLSLLSIDVEGKTWRKIRMPHSDIRPKISEDDCFIVHSQGRLYAMHIDFRNHNQLSVWALGANGNEQWALEHTASITQLLGRHHRGEKEFYILIAAHPERNLIYLTGGLHAELMSYDMDKKEVHAICTLQEYFLAPCLPYIPCFVEWSLPLRMVTES</sequence>
<dbReference type="PANTHER" id="PTHR35546:SF48">
    <property type="entry name" value="F-BOX DOMAIN-CONTAINING PROTEIN"/>
    <property type="match status" value="1"/>
</dbReference>
<dbReference type="InterPro" id="IPR056592">
    <property type="entry name" value="Beta-prop_At3g26010-like"/>
</dbReference>
<reference evidence="2 3" key="2">
    <citation type="submission" date="2024-10" db="EMBL/GenBank/DDBJ databases">
        <authorList>
            <person name="Ryan C."/>
        </authorList>
    </citation>
    <scope>NUCLEOTIDE SEQUENCE [LARGE SCALE GENOMIC DNA]</scope>
</reference>
<dbReference type="InterPro" id="IPR036047">
    <property type="entry name" value="F-box-like_dom_sf"/>
</dbReference>
<gene>
    <name evidence="2" type="ORF">URODEC1_LOCUS38929</name>
</gene>
<proteinExistence type="predicted"/>
<dbReference type="AlphaFoldDB" id="A0ABC8YZP7"/>
<dbReference type="Gene3D" id="1.20.1280.50">
    <property type="match status" value="1"/>
</dbReference>
<dbReference type="PROSITE" id="PS50181">
    <property type="entry name" value="FBOX"/>
    <property type="match status" value="1"/>
</dbReference>
<keyword evidence="3" id="KW-1185">Reference proteome</keyword>
<dbReference type="InterPro" id="IPR011043">
    <property type="entry name" value="Gal_Oxase/kelch_b-propeller"/>
</dbReference>
<dbReference type="Pfam" id="PF00646">
    <property type="entry name" value="F-box"/>
    <property type="match status" value="1"/>
</dbReference>
<evidence type="ECO:0000313" key="3">
    <source>
        <dbReference type="Proteomes" id="UP001497457"/>
    </source>
</evidence>
<organism evidence="2 3">
    <name type="scientific">Urochloa decumbens</name>
    <dbReference type="NCBI Taxonomy" id="240449"/>
    <lineage>
        <taxon>Eukaryota</taxon>
        <taxon>Viridiplantae</taxon>
        <taxon>Streptophyta</taxon>
        <taxon>Embryophyta</taxon>
        <taxon>Tracheophyta</taxon>
        <taxon>Spermatophyta</taxon>
        <taxon>Magnoliopsida</taxon>
        <taxon>Liliopsida</taxon>
        <taxon>Poales</taxon>
        <taxon>Poaceae</taxon>
        <taxon>PACMAD clade</taxon>
        <taxon>Panicoideae</taxon>
        <taxon>Panicodae</taxon>
        <taxon>Paniceae</taxon>
        <taxon>Melinidinae</taxon>
        <taxon>Urochloa</taxon>
    </lineage>
</organism>
<dbReference type="CDD" id="cd22157">
    <property type="entry name" value="F-box_AtFBW1-like"/>
    <property type="match status" value="1"/>
</dbReference>
<protein>
    <recommendedName>
        <fullName evidence="1">F-box domain-containing protein</fullName>
    </recommendedName>
</protein>
<dbReference type="InterPro" id="IPR017451">
    <property type="entry name" value="F-box-assoc_interact_dom"/>
</dbReference>
<dbReference type="SUPFAM" id="SSF50965">
    <property type="entry name" value="Galactose oxidase, central domain"/>
    <property type="match status" value="1"/>
</dbReference>
<dbReference type="Pfam" id="PF24750">
    <property type="entry name" value="b-prop_At3g26010-like"/>
    <property type="match status" value="1"/>
</dbReference>
<dbReference type="PANTHER" id="PTHR35546">
    <property type="entry name" value="F-BOX PROTEIN INTERACTION DOMAIN PROTEIN-RELATED"/>
    <property type="match status" value="1"/>
</dbReference>
<feature type="domain" description="F-box" evidence="1">
    <location>
        <begin position="92"/>
        <end position="138"/>
    </location>
</feature>
<dbReference type="SUPFAM" id="SSF81383">
    <property type="entry name" value="F-box domain"/>
    <property type="match status" value="1"/>
</dbReference>
<dbReference type="InterPro" id="IPR001810">
    <property type="entry name" value="F-box_dom"/>
</dbReference>
<accession>A0ABC8YZP7</accession>
<dbReference type="SMART" id="SM00256">
    <property type="entry name" value="FBOX"/>
    <property type="match status" value="1"/>
</dbReference>
<dbReference type="InterPro" id="IPR055290">
    <property type="entry name" value="At3g26010-like"/>
</dbReference>
<name>A0ABC8YZP7_9POAL</name>
<reference evidence="3" key="1">
    <citation type="submission" date="2024-06" db="EMBL/GenBank/DDBJ databases">
        <authorList>
            <person name="Ryan C."/>
        </authorList>
    </citation>
    <scope>NUCLEOTIDE SEQUENCE [LARGE SCALE GENOMIC DNA]</scope>
</reference>
<dbReference type="NCBIfam" id="TIGR01640">
    <property type="entry name" value="F_box_assoc_1"/>
    <property type="match status" value="1"/>
</dbReference>
<evidence type="ECO:0000259" key="1">
    <source>
        <dbReference type="PROSITE" id="PS50181"/>
    </source>
</evidence>
<dbReference type="EMBL" id="OZ075127">
    <property type="protein sequence ID" value="CAL4951429.1"/>
    <property type="molecule type" value="Genomic_DNA"/>
</dbReference>